<feature type="non-terminal residue" evidence="1">
    <location>
        <position position="47"/>
    </location>
</feature>
<sequence>MSSNLANELIEELNNEVCEVVTLKIDNEVSLFVRASEQREAKVRALQ</sequence>
<keyword evidence="2" id="KW-1185">Reference proteome</keyword>
<dbReference type="Proteomes" id="UP000265520">
    <property type="component" value="Unassembled WGS sequence"/>
</dbReference>
<evidence type="ECO:0000313" key="1">
    <source>
        <dbReference type="EMBL" id="MCI83303.1"/>
    </source>
</evidence>
<accession>A0A392V7A8</accession>
<dbReference type="AlphaFoldDB" id="A0A392V7A8"/>
<name>A0A392V7A8_9FABA</name>
<comment type="caution">
    <text evidence="1">The sequence shown here is derived from an EMBL/GenBank/DDBJ whole genome shotgun (WGS) entry which is preliminary data.</text>
</comment>
<dbReference type="EMBL" id="LXQA011063959">
    <property type="protein sequence ID" value="MCI83303.1"/>
    <property type="molecule type" value="Genomic_DNA"/>
</dbReference>
<reference evidence="1 2" key="1">
    <citation type="journal article" date="2018" name="Front. Plant Sci.">
        <title>Red Clover (Trifolium pratense) and Zigzag Clover (T. medium) - A Picture of Genomic Similarities and Differences.</title>
        <authorList>
            <person name="Dluhosova J."/>
            <person name="Istvanek J."/>
            <person name="Nedelnik J."/>
            <person name="Repkova J."/>
        </authorList>
    </citation>
    <scope>NUCLEOTIDE SEQUENCE [LARGE SCALE GENOMIC DNA]</scope>
    <source>
        <strain evidence="2">cv. 10/8</strain>
        <tissue evidence="1">Leaf</tissue>
    </source>
</reference>
<proteinExistence type="predicted"/>
<organism evidence="1 2">
    <name type="scientific">Trifolium medium</name>
    <dbReference type="NCBI Taxonomy" id="97028"/>
    <lineage>
        <taxon>Eukaryota</taxon>
        <taxon>Viridiplantae</taxon>
        <taxon>Streptophyta</taxon>
        <taxon>Embryophyta</taxon>
        <taxon>Tracheophyta</taxon>
        <taxon>Spermatophyta</taxon>
        <taxon>Magnoliopsida</taxon>
        <taxon>eudicotyledons</taxon>
        <taxon>Gunneridae</taxon>
        <taxon>Pentapetalae</taxon>
        <taxon>rosids</taxon>
        <taxon>fabids</taxon>
        <taxon>Fabales</taxon>
        <taxon>Fabaceae</taxon>
        <taxon>Papilionoideae</taxon>
        <taxon>50 kb inversion clade</taxon>
        <taxon>NPAAA clade</taxon>
        <taxon>Hologalegina</taxon>
        <taxon>IRL clade</taxon>
        <taxon>Trifolieae</taxon>
        <taxon>Trifolium</taxon>
    </lineage>
</organism>
<protein>
    <submittedName>
        <fullName evidence="1">Uncharacterized protein</fullName>
    </submittedName>
</protein>
<evidence type="ECO:0000313" key="2">
    <source>
        <dbReference type="Proteomes" id="UP000265520"/>
    </source>
</evidence>